<proteinExistence type="inferred from homology"/>
<comment type="similarity">
    <text evidence="1 4">Belongs to the tRNA-intron endonuclease family.</text>
</comment>
<gene>
    <name evidence="8" type="primary">SEN2</name>
    <name evidence="8" type="ORF">OC842_002239</name>
</gene>
<keyword evidence="9" id="KW-1185">Reference proteome</keyword>
<dbReference type="GO" id="GO:0000379">
    <property type="term" value="P:tRNA-type intron splice site recognition and cleavage"/>
    <property type="evidence" value="ECO:0007669"/>
    <property type="project" value="TreeGrafter"/>
</dbReference>
<feature type="domain" description="tRNA intron endonuclease catalytic" evidence="7">
    <location>
        <begin position="324"/>
        <end position="419"/>
    </location>
</feature>
<dbReference type="AlphaFoldDB" id="A0AAN6GE18"/>
<organism evidence="8 9">
    <name type="scientific">Tilletia horrida</name>
    <dbReference type="NCBI Taxonomy" id="155126"/>
    <lineage>
        <taxon>Eukaryota</taxon>
        <taxon>Fungi</taxon>
        <taxon>Dikarya</taxon>
        <taxon>Basidiomycota</taxon>
        <taxon>Ustilaginomycotina</taxon>
        <taxon>Exobasidiomycetes</taxon>
        <taxon>Tilletiales</taxon>
        <taxon>Tilletiaceae</taxon>
        <taxon>Tilletia</taxon>
    </lineage>
</organism>
<keyword evidence="8" id="KW-0378">Hydrolase</keyword>
<dbReference type="Proteomes" id="UP001176521">
    <property type="component" value="Unassembled WGS sequence"/>
</dbReference>
<evidence type="ECO:0000256" key="2">
    <source>
        <dbReference type="ARBA" id="ARBA00022694"/>
    </source>
</evidence>
<evidence type="ECO:0000313" key="9">
    <source>
        <dbReference type="Proteomes" id="UP001176521"/>
    </source>
</evidence>
<protein>
    <recommendedName>
        <fullName evidence="4">tRNA-splicing endonuclease subunit Sen2</fullName>
        <ecNumber evidence="4">4.6.1.16</ecNumber>
    </recommendedName>
</protein>
<evidence type="ECO:0000256" key="3">
    <source>
        <dbReference type="ARBA" id="ARBA00023239"/>
    </source>
</evidence>
<dbReference type="EMBL" id="JAPDMQ010000091">
    <property type="protein sequence ID" value="KAK0535655.1"/>
    <property type="molecule type" value="Genomic_DNA"/>
</dbReference>
<dbReference type="GO" id="GO:0000214">
    <property type="term" value="C:tRNA-intron endonuclease complex"/>
    <property type="evidence" value="ECO:0007669"/>
    <property type="project" value="UniProtKB-UniRule"/>
</dbReference>
<dbReference type="InterPro" id="IPR036167">
    <property type="entry name" value="tRNA_intron_Endo_cat-like_sf"/>
</dbReference>
<dbReference type="Gene3D" id="3.40.1350.10">
    <property type="match status" value="1"/>
</dbReference>
<dbReference type="GO" id="GO:0000213">
    <property type="term" value="F:tRNA-intron lyase activity"/>
    <property type="evidence" value="ECO:0007669"/>
    <property type="project" value="UniProtKB-UniRule"/>
</dbReference>
<dbReference type="InterPro" id="IPR016589">
    <property type="entry name" value="tRNA_splic_SEN2"/>
</dbReference>
<dbReference type="SUPFAM" id="SSF53032">
    <property type="entry name" value="tRNA-intron endonuclease catalytic domain-like"/>
    <property type="match status" value="1"/>
</dbReference>
<keyword evidence="8" id="KW-0255">Endonuclease</keyword>
<comment type="caution">
    <text evidence="8">The sequence shown here is derived from an EMBL/GenBank/DDBJ whole genome shotgun (WGS) entry which is preliminary data.</text>
</comment>
<dbReference type="PANTHER" id="PTHR21227">
    <property type="entry name" value="TRNA-SPLICING ENDONUCLEASE SUBUNIT SEN2"/>
    <property type="match status" value="1"/>
</dbReference>
<dbReference type="EC" id="4.6.1.16" evidence="4"/>
<reference evidence="8" key="1">
    <citation type="journal article" date="2023" name="PhytoFront">
        <title>Draft Genome Resources of Seven Strains of Tilletia horrida, Causal Agent of Kernel Smut of Rice.</title>
        <authorList>
            <person name="Khanal S."/>
            <person name="Antony Babu S."/>
            <person name="Zhou X.G."/>
        </authorList>
    </citation>
    <scope>NUCLEOTIDE SEQUENCE</scope>
    <source>
        <strain evidence="8">TX3</strain>
    </source>
</reference>
<feature type="active site" evidence="5">
    <location>
        <position position="354"/>
    </location>
</feature>
<evidence type="ECO:0000256" key="6">
    <source>
        <dbReference type="SAM" id="MobiDB-lite"/>
    </source>
</evidence>
<feature type="compositionally biased region" description="Acidic residues" evidence="6">
    <location>
        <begin position="176"/>
        <end position="191"/>
    </location>
</feature>
<dbReference type="PIRSF" id="PIRSF011789">
    <property type="entry name" value="tRNA_splic_SEN2"/>
    <property type="match status" value="1"/>
</dbReference>
<evidence type="ECO:0000259" key="7">
    <source>
        <dbReference type="Pfam" id="PF01974"/>
    </source>
</evidence>
<dbReference type="InterPro" id="IPR011856">
    <property type="entry name" value="tRNA_endonuc-like_dom_sf"/>
</dbReference>
<evidence type="ECO:0000313" key="8">
    <source>
        <dbReference type="EMBL" id="KAK0535655.1"/>
    </source>
</evidence>
<dbReference type="InterPro" id="IPR006676">
    <property type="entry name" value="tRNA_splic"/>
</dbReference>
<evidence type="ECO:0000256" key="1">
    <source>
        <dbReference type="ARBA" id="ARBA00008078"/>
    </source>
</evidence>
<feature type="active site" evidence="5">
    <location>
        <position position="412"/>
    </location>
</feature>
<accession>A0AAN6GE18</accession>
<dbReference type="PANTHER" id="PTHR21227:SF0">
    <property type="entry name" value="TRNA-SPLICING ENDONUCLEASE SUBUNIT SEN2"/>
    <property type="match status" value="1"/>
</dbReference>
<dbReference type="GO" id="GO:0005737">
    <property type="term" value="C:cytoplasm"/>
    <property type="evidence" value="ECO:0007669"/>
    <property type="project" value="TreeGrafter"/>
</dbReference>
<keyword evidence="2 4" id="KW-0819">tRNA processing</keyword>
<feature type="active site" evidence="5">
    <location>
        <position position="362"/>
    </location>
</feature>
<evidence type="ECO:0000256" key="5">
    <source>
        <dbReference type="PIRSR" id="PIRSR011789-1"/>
    </source>
</evidence>
<feature type="region of interest" description="Disordered" evidence="6">
    <location>
        <begin position="165"/>
        <end position="195"/>
    </location>
</feature>
<dbReference type="Pfam" id="PF01974">
    <property type="entry name" value="tRNA_int_endo"/>
    <property type="match status" value="1"/>
</dbReference>
<evidence type="ECO:0000256" key="4">
    <source>
        <dbReference type="PIRNR" id="PIRNR011789"/>
    </source>
</evidence>
<dbReference type="InterPro" id="IPR006677">
    <property type="entry name" value="tRNA_intron_Endonuc_cat-like"/>
</dbReference>
<dbReference type="CDD" id="cd22363">
    <property type="entry name" value="tRNA-intron_lyase_C"/>
    <property type="match status" value="1"/>
</dbReference>
<sequence>MASSSSKNSGAVKRGTQERRLLYARLLPVRTADQPQAQEEKQQQRLFTAHFDEHFGTVWLDFSSAHSTASHADNLQLWYAGFFGKGTLSRSEPTWHTRTLASVHIQRARQSGRLGAEKLTPEEMTAWRRRERMEAKIERAKLAVKAGTMLKDGIVALGGKLEDLELGDGAGAERPDGEEEDDKARDEEQEEDGYRTFVPGLVHLRPSAKGKVADDQIRQAIPGAAVPSRPAVSQATLEDIAPANDDGDAEDEIDIVELERMQLSLQETFFLAGMLGVLQVRDEQERILDINSLYHTLLRSSLSGEGRSRADLDPSLHLRPDNPFLVHYIAYHHFRSLGWVVKTGLKFCVDLLLYKRGPVFSHAEFAVLVVPVYEDPSDAKSSPFDPALLNVSGELDWIRFHTFNRVNTHVQKTVILAHVHIPALSRTPSSHLSSPEEMVKRLKAGELWSVREVVIRRWTPARMRP</sequence>
<name>A0AAN6GE18_9BASI</name>
<keyword evidence="3 4" id="KW-0456">Lyase</keyword>
<comment type="function">
    <text evidence="4">Constitutes one of the two catalytic subunit of the tRNA-splicing endonuclease complex, a complex responsible for identification and cleavage of the splice sites in pre-tRNA. It cleaves pre-tRNA at the 5'- and 3'-splice sites to release the intron. The products are an intron and two tRNA half-molecules bearing 2',3'-cyclic phosphate and 5'-OH termini. There are no conserved sequences at the splice sites, but the intron is invariably located at the same site in the gene, placing the splice sites an invariant distance from the constant structural features of the tRNA body.</text>
</comment>
<keyword evidence="8" id="KW-0540">Nuclease</keyword>
<dbReference type="GO" id="GO:0003676">
    <property type="term" value="F:nucleic acid binding"/>
    <property type="evidence" value="ECO:0007669"/>
    <property type="project" value="InterPro"/>
</dbReference>